<reference evidence="2 3" key="2">
    <citation type="submission" date="2018-03" db="EMBL/GenBank/DDBJ databases">
        <title>The ancient ancestry and fast evolution of plastids.</title>
        <authorList>
            <person name="Moore K.R."/>
            <person name="Magnabosco C."/>
            <person name="Momper L."/>
            <person name="Gold D.A."/>
            <person name="Bosak T."/>
            <person name="Fournier G.P."/>
        </authorList>
    </citation>
    <scope>NUCLEOTIDE SEQUENCE [LARGE SCALE GENOMIC DNA]</scope>
    <source>
        <strain evidence="2 3">ULC007</strain>
    </source>
</reference>
<sequence length="79" mass="8892">MRNPVPWGAAALETPGRGGRRNDYLSWDEEIAFLEPFLSDSAQGLLTTIQTIHQAFEQRVKDCVHPTFIDCWNGMDGVN</sequence>
<dbReference type="OrthoDB" id="583584at2"/>
<keyword evidence="3" id="KW-1185">Reference proteome</keyword>
<evidence type="ECO:0000313" key="3">
    <source>
        <dbReference type="Proteomes" id="UP000238634"/>
    </source>
</evidence>
<evidence type="ECO:0000313" key="2">
    <source>
        <dbReference type="EMBL" id="PSB17672.1"/>
    </source>
</evidence>
<protein>
    <submittedName>
        <fullName evidence="2">Uncharacterized protein</fullName>
    </submittedName>
</protein>
<organism evidence="2 3">
    <name type="scientific">Phormidesmis priestleyi ULC007</name>
    <dbReference type="NCBI Taxonomy" id="1920490"/>
    <lineage>
        <taxon>Bacteria</taxon>
        <taxon>Bacillati</taxon>
        <taxon>Cyanobacteriota</taxon>
        <taxon>Cyanophyceae</taxon>
        <taxon>Leptolyngbyales</taxon>
        <taxon>Leptolyngbyaceae</taxon>
        <taxon>Phormidesmis</taxon>
    </lineage>
</organism>
<reference evidence="2 3" key="1">
    <citation type="submission" date="2018-02" db="EMBL/GenBank/DDBJ databases">
        <authorList>
            <person name="Cohen D.B."/>
            <person name="Kent A.D."/>
        </authorList>
    </citation>
    <scope>NUCLEOTIDE SEQUENCE [LARGE SCALE GENOMIC DNA]</scope>
    <source>
        <strain evidence="2 3">ULC007</strain>
    </source>
</reference>
<dbReference type="EMBL" id="PVWG01000025">
    <property type="protein sequence ID" value="PSB17672.1"/>
    <property type="molecule type" value="Genomic_DNA"/>
</dbReference>
<feature type="region of interest" description="Disordered" evidence="1">
    <location>
        <begin position="1"/>
        <end position="21"/>
    </location>
</feature>
<evidence type="ECO:0000256" key="1">
    <source>
        <dbReference type="SAM" id="MobiDB-lite"/>
    </source>
</evidence>
<gene>
    <name evidence="2" type="ORF">C7B65_17900</name>
</gene>
<comment type="caution">
    <text evidence="2">The sequence shown here is derived from an EMBL/GenBank/DDBJ whole genome shotgun (WGS) entry which is preliminary data.</text>
</comment>
<accession>A0A2T1DAX0</accession>
<name>A0A2T1DAX0_9CYAN</name>
<proteinExistence type="predicted"/>
<dbReference type="RefSeq" id="WP_073072306.1">
    <property type="nucleotide sequence ID" value="NZ_MPPI01000015.1"/>
</dbReference>
<dbReference type="AlphaFoldDB" id="A0A2T1DAX0"/>
<dbReference type="Proteomes" id="UP000238634">
    <property type="component" value="Unassembled WGS sequence"/>
</dbReference>